<reference evidence="4" key="1">
    <citation type="journal article" date="2019" name="Int. J. Syst. Evol. Microbiol.">
        <title>The Global Catalogue of Microorganisms (GCM) 10K type strain sequencing project: providing services to taxonomists for standard genome sequencing and annotation.</title>
        <authorList>
            <consortium name="The Broad Institute Genomics Platform"/>
            <consortium name="The Broad Institute Genome Sequencing Center for Infectious Disease"/>
            <person name="Wu L."/>
            <person name="Ma J."/>
        </authorList>
    </citation>
    <scope>NUCLEOTIDE SEQUENCE [LARGE SCALE GENOMIC DNA]</scope>
    <source>
        <strain evidence="4">CCUG 50353</strain>
    </source>
</reference>
<dbReference type="Pfam" id="PF11258">
    <property type="entry name" value="DUF3048"/>
    <property type="match status" value="1"/>
</dbReference>
<dbReference type="PROSITE" id="PS51257">
    <property type="entry name" value="PROKAR_LIPOPROTEIN"/>
    <property type="match status" value="1"/>
</dbReference>
<accession>A0ABV8UWP6</accession>
<dbReference type="InterPro" id="IPR021416">
    <property type="entry name" value="DUF3048_N"/>
</dbReference>
<evidence type="ECO:0000259" key="2">
    <source>
        <dbReference type="Pfam" id="PF17479"/>
    </source>
</evidence>
<dbReference type="RefSeq" id="WP_378142323.1">
    <property type="nucleotide sequence ID" value="NZ_JBHSEF010000024.1"/>
</dbReference>
<dbReference type="EMBL" id="JBHSEF010000024">
    <property type="protein sequence ID" value="MFC4355763.1"/>
    <property type="molecule type" value="Genomic_DNA"/>
</dbReference>
<dbReference type="InterPro" id="IPR023158">
    <property type="entry name" value="YerB-like_sf"/>
</dbReference>
<dbReference type="Pfam" id="PF17479">
    <property type="entry name" value="DUF3048_C"/>
    <property type="match status" value="1"/>
</dbReference>
<keyword evidence="4" id="KW-1185">Reference proteome</keyword>
<organism evidence="3 4">
    <name type="scientific">Chryseomicrobium palamuruense</name>
    <dbReference type="NCBI Taxonomy" id="682973"/>
    <lineage>
        <taxon>Bacteria</taxon>
        <taxon>Bacillati</taxon>
        <taxon>Bacillota</taxon>
        <taxon>Bacilli</taxon>
        <taxon>Bacillales</taxon>
        <taxon>Caryophanaceae</taxon>
        <taxon>Chryseomicrobium</taxon>
    </lineage>
</organism>
<dbReference type="Proteomes" id="UP001595733">
    <property type="component" value="Unassembled WGS sequence"/>
</dbReference>
<gene>
    <name evidence="3" type="ORF">ACFO0S_11935</name>
</gene>
<comment type="caution">
    <text evidence="3">The sequence shown here is derived from an EMBL/GenBank/DDBJ whole genome shotgun (WGS) entry which is preliminary data.</text>
</comment>
<dbReference type="Gene3D" id="3.50.90.10">
    <property type="entry name" value="YerB-like"/>
    <property type="match status" value="1"/>
</dbReference>
<feature type="domain" description="DUF3048" evidence="2">
    <location>
        <begin position="232"/>
        <end position="342"/>
    </location>
</feature>
<protein>
    <submittedName>
        <fullName evidence="3">DUF3048 domain-containing protein</fullName>
    </submittedName>
</protein>
<evidence type="ECO:0000313" key="4">
    <source>
        <dbReference type="Proteomes" id="UP001595733"/>
    </source>
</evidence>
<dbReference type="SUPFAM" id="SSF159774">
    <property type="entry name" value="YerB-like"/>
    <property type="match status" value="1"/>
</dbReference>
<evidence type="ECO:0000259" key="1">
    <source>
        <dbReference type="Pfam" id="PF11258"/>
    </source>
</evidence>
<evidence type="ECO:0000313" key="3">
    <source>
        <dbReference type="EMBL" id="MFC4355763.1"/>
    </source>
</evidence>
<name>A0ABV8UWP6_9BACL</name>
<proteinExistence type="predicted"/>
<dbReference type="InterPro" id="IPR035328">
    <property type="entry name" value="DUF3048_C"/>
</dbReference>
<feature type="domain" description="DUF3048" evidence="1">
    <location>
        <begin position="62"/>
        <end position="201"/>
    </location>
</feature>
<sequence>MKYWGILLLCVVVLLGGCRNKQEAESLEPEVEQEEVEIIEAEEPEQIEEDTVEEEFPFFTPLSGEPAKEQVLNRPVVVTINNHPLARPQSGLKEADIIYEMLAEGSVTRLLAVYQSEYPGRVGPIRSARDYFIHVAKGFDAFYIAHGYSPDAKSMLNRGEIAHMNGMQYDGTYFQRSSARKAPHNSYSSGGDIVKGAEKVGTALTLEEDNLPSLHFSEDVTSVDETEEAGSVTVSFSSDRQFIHHYSYDHDTGFYSRETAGLRTVDAETSEELQLANVVFLEMPHRVIDSEGRLALNLSDGGNAWLFRDGKRQSVEWINEDGLLVVVSGEKPVALKPGQTWVHFIPAHRGLEAMVTYTN</sequence>